<evidence type="ECO:0000313" key="2">
    <source>
        <dbReference type="EMBL" id="KAJ4977797.1"/>
    </source>
</evidence>
<proteinExistence type="predicted"/>
<evidence type="ECO:0000256" key="1">
    <source>
        <dbReference type="SAM" id="MobiDB-lite"/>
    </source>
</evidence>
<dbReference type="EMBL" id="JAMYWD010000002">
    <property type="protein sequence ID" value="KAJ4977797.1"/>
    <property type="molecule type" value="Genomic_DNA"/>
</dbReference>
<reference evidence="2" key="1">
    <citation type="journal article" date="2023" name="Plant J.">
        <title>The genome of the king protea, Protea cynaroides.</title>
        <authorList>
            <person name="Chang J."/>
            <person name="Duong T.A."/>
            <person name="Schoeman C."/>
            <person name="Ma X."/>
            <person name="Roodt D."/>
            <person name="Barker N."/>
            <person name="Li Z."/>
            <person name="Van de Peer Y."/>
            <person name="Mizrachi E."/>
        </authorList>
    </citation>
    <scope>NUCLEOTIDE SEQUENCE</scope>
    <source>
        <tissue evidence="2">Young leaves</tissue>
    </source>
</reference>
<accession>A0A9Q0KVV5</accession>
<feature type="region of interest" description="Disordered" evidence="1">
    <location>
        <begin position="1"/>
        <end position="56"/>
    </location>
</feature>
<feature type="region of interest" description="Disordered" evidence="1">
    <location>
        <begin position="270"/>
        <end position="330"/>
    </location>
</feature>
<protein>
    <submittedName>
        <fullName evidence="2">Uncharacterized protein</fullName>
    </submittedName>
</protein>
<comment type="caution">
    <text evidence="2">The sequence shown here is derived from an EMBL/GenBank/DDBJ whole genome shotgun (WGS) entry which is preliminary data.</text>
</comment>
<dbReference type="AlphaFoldDB" id="A0A9Q0KVV5"/>
<organism evidence="2 3">
    <name type="scientific">Protea cynaroides</name>
    <dbReference type="NCBI Taxonomy" id="273540"/>
    <lineage>
        <taxon>Eukaryota</taxon>
        <taxon>Viridiplantae</taxon>
        <taxon>Streptophyta</taxon>
        <taxon>Embryophyta</taxon>
        <taxon>Tracheophyta</taxon>
        <taxon>Spermatophyta</taxon>
        <taxon>Magnoliopsida</taxon>
        <taxon>Proteales</taxon>
        <taxon>Proteaceae</taxon>
        <taxon>Protea</taxon>
    </lineage>
</organism>
<dbReference type="Proteomes" id="UP001141806">
    <property type="component" value="Unassembled WGS sequence"/>
</dbReference>
<gene>
    <name evidence="2" type="ORF">NE237_008577</name>
</gene>
<sequence length="330" mass="35549">MTKQTNGSTGGPRGVTTHAQAGHDSSKDKHILADGDGSDSQHASREGTSLPTTTRREVDCNENKSVFESCWVAWALVEKSQLPRDIEHVEAWTDQEAVQRCFCRPQENQRGLQCSGCCHEENGDRVYGSLQGAVGSLGQGQGGLRGVSQEAIEVSQSGGGALPDGREAAHGVEQPQEKLYRKEVIAEYPQSAAYIQAVKDVGSGYFREGALYLRSYLDKQGIVVDYSICLSFADEGENLGRAFVEELKGIAGEDRLPNLLMFGALPQTPLAEEGARDPPIEQTTTQAMDQTKELPSANASASVLLNMDSKQRARARRGSAAPKDPPPTTT</sequence>
<name>A0A9Q0KVV5_9MAGN</name>
<evidence type="ECO:0000313" key="3">
    <source>
        <dbReference type="Proteomes" id="UP001141806"/>
    </source>
</evidence>
<feature type="compositionally biased region" description="Polar residues" evidence="1">
    <location>
        <begin position="38"/>
        <end position="53"/>
    </location>
</feature>
<feature type="compositionally biased region" description="Basic and acidic residues" evidence="1">
    <location>
        <begin position="24"/>
        <end position="33"/>
    </location>
</feature>
<keyword evidence="3" id="KW-1185">Reference proteome</keyword>